<dbReference type="PANTHER" id="PTHR47983:SF3">
    <property type="entry name" value="OS05G0135800 PROTEIN"/>
    <property type="match status" value="1"/>
</dbReference>
<dbReference type="PROSITE" id="PS50011">
    <property type="entry name" value="PROTEIN_KINASE_DOM"/>
    <property type="match status" value="1"/>
</dbReference>
<keyword evidence="1" id="KW-0597">Phosphoprotein</keyword>
<evidence type="ECO:0000313" key="7">
    <source>
        <dbReference type="EMBL" id="KAF5782622.1"/>
    </source>
</evidence>
<reference evidence="7" key="2">
    <citation type="submission" date="2020-06" db="EMBL/GenBank/DDBJ databases">
        <title>Helianthus annuus Genome sequencing and assembly Release 2.</title>
        <authorList>
            <person name="Gouzy J."/>
            <person name="Langlade N."/>
            <person name="Munos S."/>
        </authorList>
    </citation>
    <scope>NUCLEOTIDE SEQUENCE</scope>
    <source>
        <tissue evidence="7">Leaves</tissue>
    </source>
</reference>
<dbReference type="Gramene" id="mRNA:HanXRQr2_Chr11g0498171">
    <property type="protein sequence ID" value="mRNA:HanXRQr2_Chr11g0498171"/>
    <property type="gene ID" value="HanXRQr2_Chr11g0498171"/>
</dbReference>
<dbReference type="InterPro" id="IPR000719">
    <property type="entry name" value="Prot_kinase_dom"/>
</dbReference>
<feature type="domain" description="Protein kinase" evidence="6">
    <location>
        <begin position="1"/>
        <end position="101"/>
    </location>
</feature>
<keyword evidence="5" id="KW-0067">ATP-binding</keyword>
<evidence type="ECO:0000256" key="5">
    <source>
        <dbReference type="ARBA" id="ARBA00022840"/>
    </source>
</evidence>
<dbReference type="InterPro" id="IPR011009">
    <property type="entry name" value="Kinase-like_dom_sf"/>
</dbReference>
<name>A0A9K3HQ42_HELAN</name>
<dbReference type="PANTHER" id="PTHR47983">
    <property type="entry name" value="PTO-INTERACTING PROTEIN 1-LIKE"/>
    <property type="match status" value="1"/>
</dbReference>
<dbReference type="Gene3D" id="1.10.510.10">
    <property type="entry name" value="Transferase(Phosphotransferase) domain 1"/>
    <property type="match status" value="1"/>
</dbReference>
<comment type="caution">
    <text evidence="7">The sequence shown here is derived from an EMBL/GenBank/DDBJ whole genome shotgun (WGS) entry which is preliminary data.</text>
</comment>
<dbReference type="AlphaFoldDB" id="A0A9K3HQ42"/>
<reference evidence="7" key="1">
    <citation type="journal article" date="2017" name="Nature">
        <title>The sunflower genome provides insights into oil metabolism, flowering and Asterid evolution.</title>
        <authorList>
            <person name="Badouin H."/>
            <person name="Gouzy J."/>
            <person name="Grassa C.J."/>
            <person name="Murat F."/>
            <person name="Staton S.E."/>
            <person name="Cottret L."/>
            <person name="Lelandais-Briere C."/>
            <person name="Owens G.L."/>
            <person name="Carrere S."/>
            <person name="Mayjonade B."/>
            <person name="Legrand L."/>
            <person name="Gill N."/>
            <person name="Kane N.C."/>
            <person name="Bowers J.E."/>
            <person name="Hubner S."/>
            <person name="Bellec A."/>
            <person name="Berard A."/>
            <person name="Berges H."/>
            <person name="Blanchet N."/>
            <person name="Boniface M.C."/>
            <person name="Brunel D."/>
            <person name="Catrice O."/>
            <person name="Chaidir N."/>
            <person name="Claudel C."/>
            <person name="Donnadieu C."/>
            <person name="Faraut T."/>
            <person name="Fievet G."/>
            <person name="Helmstetter N."/>
            <person name="King M."/>
            <person name="Knapp S.J."/>
            <person name="Lai Z."/>
            <person name="Le Paslier M.C."/>
            <person name="Lippi Y."/>
            <person name="Lorenzon L."/>
            <person name="Mandel J.R."/>
            <person name="Marage G."/>
            <person name="Marchand G."/>
            <person name="Marquand E."/>
            <person name="Bret-Mestries E."/>
            <person name="Morien E."/>
            <person name="Nambeesan S."/>
            <person name="Nguyen T."/>
            <person name="Pegot-Espagnet P."/>
            <person name="Pouilly N."/>
            <person name="Raftis F."/>
            <person name="Sallet E."/>
            <person name="Schiex T."/>
            <person name="Thomas J."/>
            <person name="Vandecasteele C."/>
            <person name="Vares D."/>
            <person name="Vear F."/>
            <person name="Vautrin S."/>
            <person name="Crespi M."/>
            <person name="Mangin B."/>
            <person name="Burke J.M."/>
            <person name="Salse J."/>
            <person name="Munos S."/>
            <person name="Vincourt P."/>
            <person name="Rieseberg L.H."/>
            <person name="Langlade N.B."/>
        </authorList>
    </citation>
    <scope>NUCLEOTIDE SEQUENCE</scope>
    <source>
        <tissue evidence="7">Leaves</tissue>
    </source>
</reference>
<dbReference type="Proteomes" id="UP000215914">
    <property type="component" value="Unassembled WGS sequence"/>
</dbReference>
<proteinExistence type="predicted"/>
<dbReference type="EC" id="2.7.10.2" evidence="7"/>
<accession>A0A9K3HQ42</accession>
<gene>
    <name evidence="7" type="ORF">HanXRQr2_Chr11g0498171</name>
</gene>
<evidence type="ECO:0000256" key="1">
    <source>
        <dbReference type="ARBA" id="ARBA00022553"/>
    </source>
</evidence>
<dbReference type="Pfam" id="PF07714">
    <property type="entry name" value="PK_Tyr_Ser-Thr"/>
    <property type="match status" value="1"/>
</dbReference>
<dbReference type="GO" id="GO:0004715">
    <property type="term" value="F:non-membrane spanning protein tyrosine kinase activity"/>
    <property type="evidence" value="ECO:0007669"/>
    <property type="project" value="UniProtKB-EC"/>
</dbReference>
<evidence type="ECO:0000256" key="3">
    <source>
        <dbReference type="ARBA" id="ARBA00022741"/>
    </source>
</evidence>
<keyword evidence="3" id="KW-0547">Nucleotide-binding</keyword>
<keyword evidence="8" id="KW-1185">Reference proteome</keyword>
<evidence type="ECO:0000256" key="4">
    <source>
        <dbReference type="ARBA" id="ARBA00022777"/>
    </source>
</evidence>
<evidence type="ECO:0000259" key="6">
    <source>
        <dbReference type="PROSITE" id="PS50011"/>
    </source>
</evidence>
<keyword evidence="4 7" id="KW-0418">Kinase</keyword>
<dbReference type="InterPro" id="IPR052101">
    <property type="entry name" value="Plant_StressResp_Kinase"/>
</dbReference>
<dbReference type="EMBL" id="MNCJ02000326">
    <property type="protein sequence ID" value="KAF5782622.1"/>
    <property type="molecule type" value="Genomic_DNA"/>
</dbReference>
<dbReference type="InterPro" id="IPR001245">
    <property type="entry name" value="Ser-Thr/Tyr_kinase_cat_dom"/>
</dbReference>
<evidence type="ECO:0000256" key="2">
    <source>
        <dbReference type="ARBA" id="ARBA00022679"/>
    </source>
</evidence>
<keyword evidence="7" id="KW-0829">Tyrosine-protein kinase</keyword>
<dbReference type="SUPFAM" id="SSF56112">
    <property type="entry name" value="Protein kinase-like (PK-like)"/>
    <property type="match status" value="1"/>
</dbReference>
<organism evidence="7 8">
    <name type="scientific">Helianthus annuus</name>
    <name type="common">Common sunflower</name>
    <dbReference type="NCBI Taxonomy" id="4232"/>
    <lineage>
        <taxon>Eukaryota</taxon>
        <taxon>Viridiplantae</taxon>
        <taxon>Streptophyta</taxon>
        <taxon>Embryophyta</taxon>
        <taxon>Tracheophyta</taxon>
        <taxon>Spermatophyta</taxon>
        <taxon>Magnoliopsida</taxon>
        <taxon>eudicotyledons</taxon>
        <taxon>Gunneridae</taxon>
        <taxon>Pentapetalae</taxon>
        <taxon>asterids</taxon>
        <taxon>campanulids</taxon>
        <taxon>Asterales</taxon>
        <taxon>Asteraceae</taxon>
        <taxon>Asteroideae</taxon>
        <taxon>Heliantheae alliance</taxon>
        <taxon>Heliantheae</taxon>
        <taxon>Helianthus</taxon>
    </lineage>
</organism>
<dbReference type="GO" id="GO:0005524">
    <property type="term" value="F:ATP binding"/>
    <property type="evidence" value="ECO:0007669"/>
    <property type="project" value="UniProtKB-KW"/>
</dbReference>
<evidence type="ECO:0000313" key="8">
    <source>
        <dbReference type="Proteomes" id="UP000215914"/>
    </source>
</evidence>
<sequence length="134" mass="14879">MTGNLDSKSDVYSFGVVLLELLSGRKPVDHTLPPGQQSLVTWATPKLREDKFQSCVDTRLNGEYPLKSAFRVAHVAALCVQYESEYRPNMSMVVKILEPLLKSYAPPPPPPPPLSPPAKASHLNLFMCCCRRPT</sequence>
<keyword evidence="2 7" id="KW-0808">Transferase</keyword>
<protein>
    <submittedName>
        <fullName evidence="7">Non-specific protein-tyrosine kinase RLK-Pelle-RLCK-VIII family</fullName>
        <ecNumber evidence="7">2.7.10.2</ecNumber>
    </submittedName>
</protein>